<evidence type="ECO:0000256" key="4">
    <source>
        <dbReference type="ARBA" id="ARBA00022989"/>
    </source>
</evidence>
<dbReference type="PANTHER" id="PTHR19432">
    <property type="entry name" value="SUGAR TRANSPORTER"/>
    <property type="match status" value="1"/>
</dbReference>
<reference evidence="7 8" key="1">
    <citation type="submission" date="2014-06" db="EMBL/GenBank/DDBJ databases">
        <authorList>
            <consortium name="DOE Joint Genome Institute"/>
            <person name="Kuo A."/>
            <person name="Kohler A."/>
            <person name="Nagy L.G."/>
            <person name="Floudas D."/>
            <person name="Copeland A."/>
            <person name="Barry K.W."/>
            <person name="Cichocki N."/>
            <person name="Veneault-Fourrey C."/>
            <person name="LaButti K."/>
            <person name="Lindquist E.A."/>
            <person name="Lipzen A."/>
            <person name="Lundell T."/>
            <person name="Morin E."/>
            <person name="Murat C."/>
            <person name="Sun H."/>
            <person name="Tunlid A."/>
            <person name="Henrissat B."/>
            <person name="Grigoriev I.V."/>
            <person name="Hibbett D.S."/>
            <person name="Martin F."/>
            <person name="Nordberg H.P."/>
            <person name="Cantor M.N."/>
            <person name="Hua S.X."/>
        </authorList>
    </citation>
    <scope>NUCLEOTIDE SEQUENCE [LARGE SCALE GENOMIC DNA]</scope>
    <source>
        <strain evidence="7 8">ATCC 200175</strain>
    </source>
</reference>
<keyword evidence="5 6" id="KW-0472">Membrane</keyword>
<feature type="transmembrane region" description="Helical" evidence="6">
    <location>
        <begin position="373"/>
        <end position="397"/>
    </location>
</feature>
<dbReference type="HOGENOM" id="CLU_018303_0_0_1"/>
<organism evidence="7 8">
    <name type="scientific">Paxillus involutus ATCC 200175</name>
    <dbReference type="NCBI Taxonomy" id="664439"/>
    <lineage>
        <taxon>Eukaryota</taxon>
        <taxon>Fungi</taxon>
        <taxon>Dikarya</taxon>
        <taxon>Basidiomycota</taxon>
        <taxon>Agaricomycotina</taxon>
        <taxon>Agaricomycetes</taxon>
        <taxon>Agaricomycetidae</taxon>
        <taxon>Boletales</taxon>
        <taxon>Paxilineae</taxon>
        <taxon>Paxillaceae</taxon>
        <taxon>Paxillus</taxon>
    </lineage>
</organism>
<dbReference type="Pfam" id="PF13347">
    <property type="entry name" value="MFS_2"/>
    <property type="match status" value="1"/>
</dbReference>
<evidence type="ECO:0000256" key="1">
    <source>
        <dbReference type="ARBA" id="ARBA00004141"/>
    </source>
</evidence>
<evidence type="ECO:0008006" key="9">
    <source>
        <dbReference type="Google" id="ProtNLM"/>
    </source>
</evidence>
<feature type="transmembrane region" description="Helical" evidence="6">
    <location>
        <begin position="186"/>
        <end position="204"/>
    </location>
</feature>
<feature type="transmembrane region" description="Helical" evidence="6">
    <location>
        <begin position="102"/>
        <end position="121"/>
    </location>
</feature>
<evidence type="ECO:0000313" key="8">
    <source>
        <dbReference type="Proteomes" id="UP000053647"/>
    </source>
</evidence>
<feature type="transmembrane region" description="Helical" evidence="6">
    <location>
        <begin position="617"/>
        <end position="639"/>
    </location>
</feature>
<dbReference type="Proteomes" id="UP000053647">
    <property type="component" value="Unassembled WGS sequence"/>
</dbReference>
<feature type="transmembrane region" description="Helical" evidence="6">
    <location>
        <begin position="549"/>
        <end position="569"/>
    </location>
</feature>
<dbReference type="AlphaFoldDB" id="A0A0C9U8P4"/>
<dbReference type="SUPFAM" id="SSF103473">
    <property type="entry name" value="MFS general substrate transporter"/>
    <property type="match status" value="1"/>
</dbReference>
<comment type="subcellular location">
    <subcellularLocation>
        <location evidence="1">Membrane</location>
        <topology evidence="1">Multi-pass membrane protein</topology>
    </subcellularLocation>
</comment>
<sequence>MTGFSAIPLAEEGEHLGRWGGVSHIVGPSWARLPSLTLGLFGVQVLWSVEMSYASPYLLSLGLSKSLMAIVFLAGPLSGLIVQPMIGILADNSTSRFGRRRPLIVAGSVLCGLATLLLGFTRPIATFFTTLGSPSNDVLTVWLAVLSIYCIDFSINAGVLTTLSVQALDRALLVDTLPPTEQPTGNAWAARMLAVGSVAGFFVGNLDLPWIFPFIGSAQLEVFSVIASLLLFTTHIWVCSQVKERVLFASAGGPGNFRQELKKLWKTLMQLPKVIRQICLIQFFAWLAWFPVLFYTTLYIGDLHKNSSPIPENDDAAIALDTESTRLGTRALLYSALVSLAANIILPSLVVREKESHASSSLQPKPKWWLERVRIHLASLWAVSHFVFASCMAATFLTSSVSGATFIMSVTGFCWAITQWAPFALLAEAILSYPASGDAGSIHLADTRSTRVGHLRDDVEHDADADETQRLFQADFDEDEDTPKAHPHVHPHVRNSRARVGRIDIDFSASQPSDSRCVGVGLTSSSGSARKSANGLSSQAGAILGIHNMFIVIPQFLVTGLSSIIFAIFDQDKSVLHGHHPGNTQPGNGTMSPAAQDVTRHLFSRSDELSQTQPNSIAIIFRFGGVAAAIAFFLSWRLATELKRH</sequence>
<dbReference type="PANTHER" id="PTHR19432:SF91">
    <property type="entry name" value="GENERAL ALPHA-GLUCOSIDE PERMEASE"/>
    <property type="match status" value="1"/>
</dbReference>
<gene>
    <name evidence="7" type="ORF">PAXINDRAFT_77201</name>
</gene>
<dbReference type="EMBL" id="KN819336">
    <property type="protein sequence ID" value="KIJ15441.1"/>
    <property type="molecule type" value="Genomic_DNA"/>
</dbReference>
<keyword evidence="4 6" id="KW-1133">Transmembrane helix</keyword>
<dbReference type="InterPro" id="IPR036259">
    <property type="entry name" value="MFS_trans_sf"/>
</dbReference>
<accession>A0A0C9U8P4</accession>
<dbReference type="GO" id="GO:0005886">
    <property type="term" value="C:plasma membrane"/>
    <property type="evidence" value="ECO:0007669"/>
    <property type="project" value="TreeGrafter"/>
</dbReference>
<keyword evidence="3 6" id="KW-0812">Transmembrane</keyword>
<reference evidence="8" key="2">
    <citation type="submission" date="2015-01" db="EMBL/GenBank/DDBJ databases">
        <title>Evolutionary Origins and Diversification of the Mycorrhizal Mutualists.</title>
        <authorList>
            <consortium name="DOE Joint Genome Institute"/>
            <consortium name="Mycorrhizal Genomics Consortium"/>
            <person name="Kohler A."/>
            <person name="Kuo A."/>
            <person name="Nagy L.G."/>
            <person name="Floudas D."/>
            <person name="Copeland A."/>
            <person name="Barry K.W."/>
            <person name="Cichocki N."/>
            <person name="Veneault-Fourrey C."/>
            <person name="LaButti K."/>
            <person name="Lindquist E.A."/>
            <person name="Lipzen A."/>
            <person name="Lundell T."/>
            <person name="Morin E."/>
            <person name="Murat C."/>
            <person name="Riley R."/>
            <person name="Ohm R."/>
            <person name="Sun H."/>
            <person name="Tunlid A."/>
            <person name="Henrissat B."/>
            <person name="Grigoriev I.V."/>
            <person name="Hibbett D.S."/>
            <person name="Martin F."/>
        </authorList>
    </citation>
    <scope>NUCLEOTIDE SEQUENCE [LARGE SCALE GENOMIC DNA]</scope>
    <source>
        <strain evidence="8">ATCC 200175</strain>
    </source>
</reference>
<proteinExistence type="predicted"/>
<feature type="transmembrane region" description="Helical" evidence="6">
    <location>
        <begin position="278"/>
        <end position="300"/>
    </location>
</feature>
<feature type="transmembrane region" description="Helical" evidence="6">
    <location>
        <begin position="141"/>
        <end position="165"/>
    </location>
</feature>
<evidence type="ECO:0000256" key="2">
    <source>
        <dbReference type="ARBA" id="ARBA00022448"/>
    </source>
</evidence>
<protein>
    <recommendedName>
        <fullName evidence="9">MFS general substrate transporter</fullName>
    </recommendedName>
</protein>
<evidence type="ECO:0000256" key="6">
    <source>
        <dbReference type="SAM" id="Phobius"/>
    </source>
</evidence>
<evidence type="ECO:0000256" key="5">
    <source>
        <dbReference type="ARBA" id="ARBA00023136"/>
    </source>
</evidence>
<keyword evidence="2" id="KW-0813">Transport</keyword>
<evidence type="ECO:0000313" key="7">
    <source>
        <dbReference type="EMBL" id="KIJ15441.1"/>
    </source>
</evidence>
<feature type="transmembrane region" description="Helical" evidence="6">
    <location>
        <begin position="403"/>
        <end position="426"/>
    </location>
</feature>
<dbReference type="OrthoDB" id="28755at2759"/>
<feature type="transmembrane region" description="Helical" evidence="6">
    <location>
        <begin position="67"/>
        <end position="90"/>
    </location>
</feature>
<dbReference type="GO" id="GO:0008506">
    <property type="term" value="F:sucrose:proton symporter activity"/>
    <property type="evidence" value="ECO:0007669"/>
    <property type="project" value="TreeGrafter"/>
</dbReference>
<dbReference type="Gene3D" id="1.20.1250.20">
    <property type="entry name" value="MFS general substrate transporter like domains"/>
    <property type="match status" value="1"/>
</dbReference>
<keyword evidence="8" id="KW-1185">Reference proteome</keyword>
<evidence type="ECO:0000256" key="3">
    <source>
        <dbReference type="ARBA" id="ARBA00022692"/>
    </source>
</evidence>
<name>A0A0C9U8P4_PAXIN</name>
<feature type="transmembrane region" description="Helical" evidence="6">
    <location>
        <begin position="331"/>
        <end position="352"/>
    </location>
</feature>
<feature type="transmembrane region" description="Helical" evidence="6">
    <location>
        <begin position="210"/>
        <end position="238"/>
    </location>
</feature>